<comment type="subunit">
    <text evidence="15">Component of the serine palmitoyltransferase (SPT) complex, which is composed of SPTLC1, SPTLC2 or SPTLC3 and SPTSSA or SPTSSB. The heterodimer consisting of SPTLC1 and SPTLC2/SPTLC3 forms the catalytic core of the enzyme, while SPTSSA or SPTSSB subunits determine substrate specificity. SPT also interacts with ORMDL proteins, especially ORMDL3, which negatively regulate SPT activity in the presence of ceramides.</text>
</comment>
<evidence type="ECO:0000256" key="16">
    <source>
        <dbReference type="SAM" id="Phobius"/>
    </source>
</evidence>
<comment type="similarity">
    <text evidence="10">Belongs to the SPTSS family. SPTSSB subfamily.</text>
</comment>
<sequence>MHSSTPSPFTLVSHREALRGKRRNENTKSGHYLQDQKVAVAEAEATETGSPLLHKMDMKHMKEYLSWLYYQYLLITCSYVLEPWEQNIFNTVLLTVIAMVIYTSYVFIPIHVRLALEFFSSICEVDNINSGNYQDDEGDSFSTDCLIGKYNTGTPDGGQELAFKIAVVVCT</sequence>
<dbReference type="EMBL" id="JANPWB010000015">
    <property type="protein sequence ID" value="KAJ1087980.1"/>
    <property type="molecule type" value="Genomic_DNA"/>
</dbReference>
<proteinExistence type="inferred from homology"/>
<organism evidence="17 18">
    <name type="scientific">Pleurodeles waltl</name>
    <name type="common">Iberian ribbed newt</name>
    <dbReference type="NCBI Taxonomy" id="8319"/>
    <lineage>
        <taxon>Eukaryota</taxon>
        <taxon>Metazoa</taxon>
        <taxon>Chordata</taxon>
        <taxon>Craniata</taxon>
        <taxon>Vertebrata</taxon>
        <taxon>Euteleostomi</taxon>
        <taxon>Amphibia</taxon>
        <taxon>Batrachia</taxon>
        <taxon>Caudata</taxon>
        <taxon>Salamandroidea</taxon>
        <taxon>Salamandridae</taxon>
        <taxon>Pleurodelinae</taxon>
        <taxon>Pleurodeles</taxon>
    </lineage>
</organism>
<protein>
    <recommendedName>
        <fullName evidence="11">Serine palmitoyltransferase small subunit B</fullName>
    </recommendedName>
    <alternativeName>
        <fullName evidence="13">Protein ADMP</fullName>
    </alternativeName>
    <alternativeName>
        <fullName evidence="12">Small subunit of serine palmitoyltransferase B</fullName>
    </alternativeName>
</protein>
<feature type="transmembrane region" description="Helical" evidence="16">
    <location>
        <begin position="87"/>
        <end position="108"/>
    </location>
</feature>
<comment type="pathway">
    <text evidence="2">Lipid metabolism; sphingolipid metabolism.</text>
</comment>
<evidence type="ECO:0000256" key="3">
    <source>
        <dbReference type="ARBA" id="ARBA00004991"/>
    </source>
</evidence>
<reference evidence="17" key="1">
    <citation type="journal article" date="2022" name="bioRxiv">
        <title>Sequencing and chromosome-scale assembly of the giantPleurodeles waltlgenome.</title>
        <authorList>
            <person name="Brown T."/>
            <person name="Elewa A."/>
            <person name="Iarovenko S."/>
            <person name="Subramanian E."/>
            <person name="Araus A.J."/>
            <person name="Petzold A."/>
            <person name="Susuki M."/>
            <person name="Suzuki K.-i.T."/>
            <person name="Hayashi T."/>
            <person name="Toyoda A."/>
            <person name="Oliveira C."/>
            <person name="Osipova E."/>
            <person name="Leigh N.D."/>
            <person name="Simon A."/>
            <person name="Yun M.H."/>
        </authorList>
    </citation>
    <scope>NUCLEOTIDE SEQUENCE</scope>
    <source>
        <strain evidence="17">20211129_DDA</strain>
        <tissue evidence="17">Liver</tissue>
    </source>
</reference>
<evidence type="ECO:0000256" key="14">
    <source>
        <dbReference type="ARBA" id="ARBA00045772"/>
    </source>
</evidence>
<dbReference type="GO" id="GO:0017059">
    <property type="term" value="C:serine palmitoyltransferase complex"/>
    <property type="evidence" value="ECO:0007669"/>
    <property type="project" value="TreeGrafter"/>
</dbReference>
<evidence type="ECO:0000256" key="2">
    <source>
        <dbReference type="ARBA" id="ARBA00004760"/>
    </source>
</evidence>
<keyword evidence="18" id="KW-1185">Reference proteome</keyword>
<gene>
    <name evidence="17" type="ORF">NDU88_001139</name>
</gene>
<comment type="subcellular location">
    <subcellularLocation>
        <location evidence="1">Endoplasmic reticulum membrane</location>
        <topology evidence="1">Multi-pass membrane protein</topology>
    </subcellularLocation>
</comment>
<evidence type="ECO:0000256" key="15">
    <source>
        <dbReference type="ARBA" id="ARBA00046416"/>
    </source>
</evidence>
<evidence type="ECO:0000256" key="10">
    <source>
        <dbReference type="ARBA" id="ARBA00038059"/>
    </source>
</evidence>
<dbReference type="GO" id="GO:0005789">
    <property type="term" value="C:endoplasmic reticulum membrane"/>
    <property type="evidence" value="ECO:0007669"/>
    <property type="project" value="UniProtKB-SubCell"/>
</dbReference>
<dbReference type="GO" id="GO:0007029">
    <property type="term" value="P:endoplasmic reticulum organization"/>
    <property type="evidence" value="ECO:0007669"/>
    <property type="project" value="TreeGrafter"/>
</dbReference>
<evidence type="ECO:0000256" key="12">
    <source>
        <dbReference type="ARBA" id="ARBA00041982"/>
    </source>
</evidence>
<feature type="transmembrane region" description="Helical" evidence="16">
    <location>
        <begin position="64"/>
        <end position="81"/>
    </location>
</feature>
<comment type="pathway">
    <text evidence="3">Sphingolipid metabolism.</text>
</comment>
<keyword evidence="5" id="KW-0256">Endoplasmic reticulum</keyword>
<dbReference type="PANTHER" id="PTHR28612:SF1">
    <property type="entry name" value="SERINE PALMITOYLTRANSFERASE SMALL SUBUNIT B"/>
    <property type="match status" value="1"/>
</dbReference>
<dbReference type="PANTHER" id="PTHR28612">
    <property type="entry name" value="SERINE PALMITOYLTRANSFERASE SMALL SUBUNIT B"/>
    <property type="match status" value="1"/>
</dbReference>
<evidence type="ECO:0000256" key="7">
    <source>
        <dbReference type="ARBA" id="ARBA00022989"/>
    </source>
</evidence>
<keyword evidence="7 16" id="KW-1133">Transmembrane helix</keyword>
<evidence type="ECO:0000256" key="11">
    <source>
        <dbReference type="ARBA" id="ARBA00041140"/>
    </source>
</evidence>
<dbReference type="Pfam" id="PF11779">
    <property type="entry name" value="SPT_ssu-like"/>
    <property type="match status" value="1"/>
</dbReference>
<keyword evidence="6" id="KW-0746">Sphingolipid metabolism</keyword>
<dbReference type="AlphaFoldDB" id="A0AAV7LKJ3"/>
<dbReference type="GO" id="GO:0004758">
    <property type="term" value="F:serine C-palmitoyltransferase activity"/>
    <property type="evidence" value="ECO:0007669"/>
    <property type="project" value="TreeGrafter"/>
</dbReference>
<dbReference type="InterPro" id="IPR024512">
    <property type="entry name" value="Ser_palmitoyltrfase_ssu-like"/>
</dbReference>
<evidence type="ECO:0000256" key="1">
    <source>
        <dbReference type="ARBA" id="ARBA00004477"/>
    </source>
</evidence>
<dbReference type="Proteomes" id="UP001066276">
    <property type="component" value="Chromosome 11"/>
</dbReference>
<keyword evidence="9 16" id="KW-0472">Membrane</keyword>
<evidence type="ECO:0000256" key="6">
    <source>
        <dbReference type="ARBA" id="ARBA00022919"/>
    </source>
</evidence>
<evidence type="ECO:0000256" key="5">
    <source>
        <dbReference type="ARBA" id="ARBA00022824"/>
    </source>
</evidence>
<keyword evidence="4 16" id="KW-0812">Transmembrane</keyword>
<evidence type="ECO:0000256" key="9">
    <source>
        <dbReference type="ARBA" id="ARBA00023136"/>
    </source>
</evidence>
<accession>A0AAV7LKJ3</accession>
<comment type="function">
    <text evidence="14">Component of the serine palmitoyltransferase multisubunit enzyme (SPT) that catalyzes the initial and rate-limiting step in sphingolipid biosynthesis by condensing L-serine and activated acyl-CoA (most commonly palmitoyl-CoA) to form long-chain bases. The SPT complex is composed of SPTLC1, SPTLC2 or SPTLC3 and SPTSSA or SPTSSB. Within this complex, the heterodimer consisting of SPTLC1 and SPTLC2/SPTLC3 forms the catalytic core. Within the SPT complex, SPTSSB stimulates the catalytic activity and plays a role in substrate specificity. SPT complexes with this subunit showing a preference for longer acyl-CoAs. The SPTLC1-SPTLC2-SPTSSB complex shows a strong preference for C18-CoA substrate, while the SPTLC1-SPTLC3-SPTSSB isozyme displays an ability to use a broader range of acyl-CoAs, without apparent preference.</text>
</comment>
<evidence type="ECO:0000256" key="13">
    <source>
        <dbReference type="ARBA" id="ARBA00042334"/>
    </source>
</evidence>
<evidence type="ECO:0000256" key="4">
    <source>
        <dbReference type="ARBA" id="ARBA00022692"/>
    </source>
</evidence>
<comment type="caution">
    <text evidence="17">The sequence shown here is derived from an EMBL/GenBank/DDBJ whole genome shotgun (WGS) entry which is preliminary data.</text>
</comment>
<dbReference type="GO" id="GO:0046513">
    <property type="term" value="P:ceramide biosynthetic process"/>
    <property type="evidence" value="ECO:0007669"/>
    <property type="project" value="TreeGrafter"/>
</dbReference>
<evidence type="ECO:0000313" key="17">
    <source>
        <dbReference type="EMBL" id="KAJ1087980.1"/>
    </source>
</evidence>
<keyword evidence="8" id="KW-0443">Lipid metabolism</keyword>
<evidence type="ECO:0000313" key="18">
    <source>
        <dbReference type="Proteomes" id="UP001066276"/>
    </source>
</evidence>
<name>A0AAV7LKJ3_PLEWA</name>
<evidence type="ECO:0000256" key="8">
    <source>
        <dbReference type="ARBA" id="ARBA00023098"/>
    </source>
</evidence>